<dbReference type="STRING" id="151549.A0A4C1SYM2"/>
<accession>A0A4C1SYM2</accession>
<feature type="region of interest" description="Disordered" evidence="1">
    <location>
        <begin position="314"/>
        <end position="529"/>
    </location>
</feature>
<name>A0A4C1SYM2_EUMVA</name>
<feature type="region of interest" description="Disordered" evidence="1">
    <location>
        <begin position="172"/>
        <end position="204"/>
    </location>
</feature>
<feature type="compositionally biased region" description="Polar residues" evidence="1">
    <location>
        <begin position="761"/>
        <end position="787"/>
    </location>
</feature>
<evidence type="ECO:0000256" key="1">
    <source>
        <dbReference type="SAM" id="MobiDB-lite"/>
    </source>
</evidence>
<organism evidence="2 3">
    <name type="scientific">Eumeta variegata</name>
    <name type="common">Bagworm moth</name>
    <name type="synonym">Eumeta japonica</name>
    <dbReference type="NCBI Taxonomy" id="151549"/>
    <lineage>
        <taxon>Eukaryota</taxon>
        <taxon>Metazoa</taxon>
        <taxon>Ecdysozoa</taxon>
        <taxon>Arthropoda</taxon>
        <taxon>Hexapoda</taxon>
        <taxon>Insecta</taxon>
        <taxon>Pterygota</taxon>
        <taxon>Neoptera</taxon>
        <taxon>Endopterygota</taxon>
        <taxon>Lepidoptera</taxon>
        <taxon>Glossata</taxon>
        <taxon>Ditrysia</taxon>
        <taxon>Tineoidea</taxon>
        <taxon>Psychidae</taxon>
        <taxon>Oiketicinae</taxon>
        <taxon>Eumeta</taxon>
    </lineage>
</organism>
<sequence length="924" mass="103390">MGSDTGIRFESGIRLRVYLNQDRKRVQNREECKLASTAGSGLDSSTKGIRSVFVLAEPRAEDIPATAQDTEAYLLKTQNAITNLQAKLQSSRTNNLTNIPSQLTSSLISEKTLVSRLPVSQLSRSNSLNYRLRRKDHSGENSPLRSPGHYVITGSTGLPASSRLVINTASRSLEAERRRDSNMNSPSSDRGLLSNSSDEKTLSSRPVYDVNAILSPHRKAHARHKSFDGKSPKEYFALEPNSKTVSLKTVLKNNALDAQNHSPRNIDQMKFHGDAKRTNHQRGLSDVTSKQKNLYQSFGNSIKRSSSFNTVNKNNNYLDSARIPHSRRSSDHSEIAYKDLDYLSDESDNGSYDKSQETRYKRPTNRGRIDSPDLKSIAPSNSPRCPNTPEMQRKFGPNLTRNALRAPNSRLIEQPKPSTHQSRRIAEPNRQAIFTRLTKSRSSTREFQPKNAEKGTKKPAQYRSSSALASKEIEFSNWKKRSSYDPMKAAQEGRKRQQQTTNSKRLESNKDDFSSPSHSSPVHRSQSFHSTNLADLEVYDYSSEGTEDEKMVSALPMDHPMITSTHSDTLEIRPRSSDYREALRRQALKNDVVLSRDYVTNFQYYAFSTGRCAFGLGPGRIDRWNFDSSEITPPAPCLGKHAKPSVADVAMATAMMIVSSPIIPALDHRGGDIPAVLRLYSEIYPDGQRPANLQVNHHPAKKRGDIDKRKTFIVDDVTPTKDNIEFLMKLRDKGDGDAAIDKRKTFILDSDTNSTTNGSSPRTSSIFSQEKSLTTATSDTEGESGTESAPVMRRPPNRRAGGASHGNKRFSGDFSMSSSTTSIGREQRARESKKDVQPRYLDISKYKSENTSKNFLRRDPSKTYVSVLSGHAHADRSVSKGSAQQYELEQKKQELEKWKRRASYDPRKAAAQGKTSKTPPKTAR</sequence>
<gene>
    <name evidence="2" type="ORF">EVAR_4527_1</name>
</gene>
<feature type="compositionally biased region" description="Basic and acidic residues" evidence="1">
    <location>
        <begin position="328"/>
        <end position="341"/>
    </location>
</feature>
<feature type="compositionally biased region" description="Basic and acidic residues" evidence="1">
    <location>
        <begin position="888"/>
        <end position="908"/>
    </location>
</feature>
<dbReference type="OrthoDB" id="5822793at2759"/>
<comment type="caution">
    <text evidence="2">The sequence shown here is derived from an EMBL/GenBank/DDBJ whole genome shotgun (WGS) entry which is preliminary data.</text>
</comment>
<feature type="region of interest" description="Disordered" evidence="1">
    <location>
        <begin position="873"/>
        <end position="924"/>
    </location>
</feature>
<dbReference type="EMBL" id="BGZK01000022">
    <property type="protein sequence ID" value="GBP06370.1"/>
    <property type="molecule type" value="Genomic_DNA"/>
</dbReference>
<dbReference type="AlphaFoldDB" id="A0A4C1SYM2"/>
<evidence type="ECO:0000313" key="3">
    <source>
        <dbReference type="Proteomes" id="UP000299102"/>
    </source>
</evidence>
<feature type="compositionally biased region" description="Basic and acidic residues" evidence="1">
    <location>
        <begin position="443"/>
        <end position="456"/>
    </location>
</feature>
<feature type="compositionally biased region" description="Polar residues" evidence="1">
    <location>
        <begin position="913"/>
        <end position="924"/>
    </location>
</feature>
<feature type="compositionally biased region" description="Low complexity" evidence="1">
    <location>
        <begin position="749"/>
        <end position="760"/>
    </location>
</feature>
<feature type="region of interest" description="Disordered" evidence="1">
    <location>
        <begin position="749"/>
        <end position="839"/>
    </location>
</feature>
<proteinExistence type="predicted"/>
<evidence type="ECO:0000313" key="2">
    <source>
        <dbReference type="EMBL" id="GBP06370.1"/>
    </source>
</evidence>
<dbReference type="Proteomes" id="UP000299102">
    <property type="component" value="Unassembled WGS sequence"/>
</dbReference>
<feature type="region of interest" description="Disordered" evidence="1">
    <location>
        <begin position="128"/>
        <end position="155"/>
    </location>
</feature>
<reference evidence="2 3" key="1">
    <citation type="journal article" date="2019" name="Commun. Biol.">
        <title>The bagworm genome reveals a unique fibroin gene that provides high tensile strength.</title>
        <authorList>
            <person name="Kono N."/>
            <person name="Nakamura H."/>
            <person name="Ohtoshi R."/>
            <person name="Tomita M."/>
            <person name="Numata K."/>
            <person name="Arakawa K."/>
        </authorList>
    </citation>
    <scope>NUCLEOTIDE SEQUENCE [LARGE SCALE GENOMIC DNA]</scope>
</reference>
<feature type="compositionally biased region" description="Polar residues" evidence="1">
    <location>
        <begin position="182"/>
        <end position="196"/>
    </location>
</feature>
<feature type="compositionally biased region" description="Basic and acidic residues" evidence="1">
    <location>
        <begin position="825"/>
        <end position="839"/>
    </location>
</feature>
<protein>
    <submittedName>
        <fullName evidence="2">Uncharacterized protein</fullName>
    </submittedName>
</protein>
<feature type="compositionally biased region" description="Basic and acidic residues" evidence="1">
    <location>
        <begin position="504"/>
        <end position="513"/>
    </location>
</feature>
<keyword evidence="3" id="KW-1185">Reference proteome</keyword>
<feature type="compositionally biased region" description="Low complexity" evidence="1">
    <location>
        <begin position="514"/>
        <end position="527"/>
    </location>
</feature>